<sequence>MNIRSAINATLLLCLSWMPAAANALDIKVVDQSGDPVKDAFVALPDGKITNIPSEPAIMDQVDVTFVPHVLAIEQGRQVIFPNSDNIRHHVYSFSEPKRFEIKLYKGDPNTPILFDQPGLVALGCNIHDSMLGYIFVSPWPTFQVTDGSGEVSFTQNANSNSIAVWHPWLKDTQEPMMIRLSEDEWASGAVITLTLTPPKPIKRFKKKYKKRYND</sequence>
<dbReference type="Gene3D" id="2.60.40.420">
    <property type="entry name" value="Cupredoxins - blue copper proteins"/>
    <property type="match status" value="1"/>
</dbReference>
<feature type="signal peptide" evidence="1">
    <location>
        <begin position="1"/>
        <end position="24"/>
    </location>
</feature>
<dbReference type="SUPFAM" id="SSF49503">
    <property type="entry name" value="Cupredoxins"/>
    <property type="match status" value="1"/>
</dbReference>
<dbReference type="Proteomes" id="UP001161389">
    <property type="component" value="Unassembled WGS sequence"/>
</dbReference>
<dbReference type="AlphaFoldDB" id="A0AA37S5I0"/>
<accession>A0AA37S5I0</accession>
<dbReference type="InterPro" id="IPR008972">
    <property type="entry name" value="Cupredoxin"/>
</dbReference>
<dbReference type="CDD" id="cd04221">
    <property type="entry name" value="MauL"/>
    <property type="match status" value="1"/>
</dbReference>
<gene>
    <name evidence="2" type="ORF">GCM10007876_01330</name>
</gene>
<dbReference type="EMBL" id="BSNM01000002">
    <property type="protein sequence ID" value="GLQ29655.1"/>
    <property type="molecule type" value="Genomic_DNA"/>
</dbReference>
<reference evidence="2" key="1">
    <citation type="journal article" date="2014" name="Int. J. Syst. Evol. Microbiol.">
        <title>Complete genome sequence of Corynebacterium casei LMG S-19264T (=DSM 44701T), isolated from a smear-ripened cheese.</title>
        <authorList>
            <consortium name="US DOE Joint Genome Institute (JGI-PGF)"/>
            <person name="Walter F."/>
            <person name="Albersmeier A."/>
            <person name="Kalinowski J."/>
            <person name="Ruckert C."/>
        </authorList>
    </citation>
    <scope>NUCLEOTIDE SEQUENCE</scope>
    <source>
        <strain evidence="2">NBRC 110071</strain>
    </source>
</reference>
<protein>
    <recommendedName>
        <fullName evidence="4">Methylamine utilization protein</fullName>
    </recommendedName>
</protein>
<comment type="caution">
    <text evidence="2">The sequence shown here is derived from an EMBL/GenBank/DDBJ whole genome shotgun (WGS) entry which is preliminary data.</text>
</comment>
<dbReference type="InterPro" id="IPR034242">
    <property type="entry name" value="MauL"/>
</dbReference>
<name>A0AA37S5I0_9GAMM</name>
<evidence type="ECO:0008006" key="4">
    <source>
        <dbReference type="Google" id="ProtNLM"/>
    </source>
</evidence>
<proteinExistence type="predicted"/>
<feature type="chain" id="PRO_5041232823" description="Methylamine utilization protein" evidence="1">
    <location>
        <begin position="25"/>
        <end position="215"/>
    </location>
</feature>
<evidence type="ECO:0000313" key="3">
    <source>
        <dbReference type="Proteomes" id="UP001161389"/>
    </source>
</evidence>
<evidence type="ECO:0000256" key="1">
    <source>
        <dbReference type="SAM" id="SignalP"/>
    </source>
</evidence>
<dbReference type="RefSeq" id="WP_284377555.1">
    <property type="nucleotide sequence ID" value="NZ_BSNM01000002.1"/>
</dbReference>
<keyword evidence="1" id="KW-0732">Signal</keyword>
<organism evidence="2 3">
    <name type="scientific">Litoribrevibacter albus</name>
    <dbReference type="NCBI Taxonomy" id="1473156"/>
    <lineage>
        <taxon>Bacteria</taxon>
        <taxon>Pseudomonadati</taxon>
        <taxon>Pseudomonadota</taxon>
        <taxon>Gammaproteobacteria</taxon>
        <taxon>Oceanospirillales</taxon>
        <taxon>Oceanospirillaceae</taxon>
        <taxon>Litoribrevibacter</taxon>
    </lineage>
</organism>
<reference evidence="2" key="2">
    <citation type="submission" date="2023-01" db="EMBL/GenBank/DDBJ databases">
        <title>Draft genome sequence of Litoribrevibacter albus strain NBRC 110071.</title>
        <authorList>
            <person name="Sun Q."/>
            <person name="Mori K."/>
        </authorList>
    </citation>
    <scope>NUCLEOTIDE SEQUENCE</scope>
    <source>
        <strain evidence="2">NBRC 110071</strain>
    </source>
</reference>
<keyword evidence="3" id="KW-1185">Reference proteome</keyword>
<evidence type="ECO:0000313" key="2">
    <source>
        <dbReference type="EMBL" id="GLQ29655.1"/>
    </source>
</evidence>